<feature type="signal peptide" evidence="2">
    <location>
        <begin position="1"/>
        <end position="15"/>
    </location>
</feature>
<proteinExistence type="predicted"/>
<keyword evidence="1" id="KW-0472">Membrane</keyword>
<keyword evidence="1" id="KW-0812">Transmembrane</keyword>
<dbReference type="EMBL" id="JAPFFF010000001">
    <property type="protein sequence ID" value="KAK8898674.1"/>
    <property type="molecule type" value="Genomic_DNA"/>
</dbReference>
<sequence length="790" mass="90798">MIFIFFLHFYVIAETVDIYSVYSTKHEQLCTNFLLKTKGLFQNGEEIQPFRLSAPGVYELKTESNSSYFFSLIECNAYTWGMSSSNPNRYILSNYDSLRIWVDDASSFENTSDNIPNEVSKQLTSMINSMGVHPSVTISDAMTHEVYQIITDFNFDSKNMWWEAQINFNANFYYEIQFHDLIGFLSPTGQQPISNTNVYPPIPNIFKTEPSENGDPPIKGAVRCPCSPPLNAVINGSQIFISSTNFHNYSILQRLDNHANIVNPIYVDFIDNSIIFIDETGLTIQNFANTSQHFHYSSSNLTKIASPNFCSFSSVWERGQLSSAIGWNEENPSQYIFINLTNNPDFISKHLTQNEKIISITSTLSSKSDFYFILNNTDKNRLYLKKLNIHNEFEESISISIPYEYFPLLHWSPFGYIFLLFGNIIQCSSESHFLFSDLQFVNESEREGLIFQDILENSKGEYIVTTKNGEIFFFTIDAPILSKIQTRFNSDTDSVVVNVDGDLFSILTDDGNLLPIPLESEMNILKTQNKFWNHTICPSSVEIIDDIQDGTIIIDKHDILTFSGSVFSHNSQNFVIHVTDNFWTNISSTHEEIIQLQPQTNHFTPLQKHNFNVTLFPKKRGIGKLVIHTTSPSWICGNEMITRNFAIGCPLLKELRIRGGSKITQFYTNPYVKPIFDIYILGSFVEEYKENISVVVNDEIGFVDKGNNVLNATNENQIIFYSFDKEYEITFIVNNSWSYCDLSVKAYITIISPKHTYYYYSVIGICVYFFFMIIYTIIVCCKYKKKEKAE</sequence>
<protein>
    <recommendedName>
        <fullName evidence="5">Transmembrane protein</fullName>
    </recommendedName>
</protein>
<accession>A0ABR2L5P5</accession>
<evidence type="ECO:0000313" key="3">
    <source>
        <dbReference type="EMBL" id="KAK8898674.1"/>
    </source>
</evidence>
<evidence type="ECO:0000256" key="1">
    <source>
        <dbReference type="SAM" id="Phobius"/>
    </source>
</evidence>
<keyword evidence="1" id="KW-1133">Transmembrane helix</keyword>
<keyword evidence="2" id="KW-0732">Signal</keyword>
<keyword evidence="4" id="KW-1185">Reference proteome</keyword>
<feature type="transmembrane region" description="Helical" evidence="1">
    <location>
        <begin position="757"/>
        <end position="781"/>
    </location>
</feature>
<evidence type="ECO:0000256" key="2">
    <source>
        <dbReference type="SAM" id="SignalP"/>
    </source>
</evidence>
<reference evidence="3 4" key="1">
    <citation type="submission" date="2024-04" db="EMBL/GenBank/DDBJ databases">
        <title>Tritrichomonas musculus Genome.</title>
        <authorList>
            <person name="Alves-Ferreira E."/>
            <person name="Grigg M."/>
            <person name="Lorenzi H."/>
            <person name="Galac M."/>
        </authorList>
    </citation>
    <scope>NUCLEOTIDE SEQUENCE [LARGE SCALE GENOMIC DNA]</scope>
    <source>
        <strain evidence="3 4">EAF2021</strain>
    </source>
</reference>
<evidence type="ECO:0000313" key="4">
    <source>
        <dbReference type="Proteomes" id="UP001470230"/>
    </source>
</evidence>
<comment type="caution">
    <text evidence="3">The sequence shown here is derived from an EMBL/GenBank/DDBJ whole genome shotgun (WGS) entry which is preliminary data.</text>
</comment>
<dbReference type="Proteomes" id="UP001470230">
    <property type="component" value="Unassembled WGS sequence"/>
</dbReference>
<organism evidence="3 4">
    <name type="scientific">Tritrichomonas musculus</name>
    <dbReference type="NCBI Taxonomy" id="1915356"/>
    <lineage>
        <taxon>Eukaryota</taxon>
        <taxon>Metamonada</taxon>
        <taxon>Parabasalia</taxon>
        <taxon>Tritrichomonadida</taxon>
        <taxon>Tritrichomonadidae</taxon>
        <taxon>Tritrichomonas</taxon>
    </lineage>
</organism>
<name>A0ABR2L5P5_9EUKA</name>
<gene>
    <name evidence="3" type="ORF">M9Y10_000966</name>
</gene>
<evidence type="ECO:0008006" key="5">
    <source>
        <dbReference type="Google" id="ProtNLM"/>
    </source>
</evidence>
<feature type="chain" id="PRO_5045949254" description="Transmembrane protein" evidence="2">
    <location>
        <begin position="16"/>
        <end position="790"/>
    </location>
</feature>